<protein>
    <recommendedName>
        <fullName evidence="4">Retrotransposon gag domain-containing protein</fullName>
    </recommendedName>
</protein>
<dbReference type="PANTHER" id="PTHR33223">
    <property type="entry name" value="CCHC-TYPE DOMAIN-CONTAINING PROTEIN"/>
    <property type="match status" value="1"/>
</dbReference>
<comment type="caution">
    <text evidence="3">The sequence shown here is derived from an EMBL/GenBank/DDBJ whole genome shotgun (WGS) entry which is preliminary data.</text>
</comment>
<keyword evidence="1" id="KW-0175">Coiled coil</keyword>
<name>A0A6N2AIK3_SOLCI</name>
<dbReference type="PANTHER" id="PTHR33223:SF8">
    <property type="entry name" value="OS04G0172440 PROTEIN"/>
    <property type="match status" value="1"/>
</dbReference>
<feature type="compositionally biased region" description="Low complexity" evidence="2">
    <location>
        <begin position="67"/>
        <end position="82"/>
    </location>
</feature>
<sequence>VVAQPAAADKNELIMQLMQQIAEMRVEMQRMQDLPNRISSFNPPRDGRPPLHFPPSNAEQVQNILSNPTQNPPTINLTTPNPHHATSCQAPEHPQNTNLQILHLPQNQTSNFPPKLSSHSNTQNPSIVAPIPQKTTFQTPTSNELYANCSELDHCKEQEREWRSKEEVVKVNMKEEITKAMKELQYISEVDGLSYKDLCIHPNLDLPQGFKVPKFVTFNGTRNPLAHLKVYCDQLVGVCKNEALLMRLFSRSLSGEALEWLTSQELKQWKSWN</sequence>
<feature type="compositionally biased region" description="Polar residues" evidence="2">
    <location>
        <begin position="84"/>
        <end position="93"/>
    </location>
</feature>
<feature type="region of interest" description="Disordered" evidence="2">
    <location>
        <begin position="64"/>
        <end position="93"/>
    </location>
</feature>
<reference evidence="3" key="1">
    <citation type="submission" date="2019-05" db="EMBL/GenBank/DDBJ databases">
        <title>The de novo reference genome and transcriptome assemblies of the wild tomato species Solanum chilense.</title>
        <authorList>
            <person name="Stam R."/>
            <person name="Nosenko T."/>
            <person name="Hoerger A.C."/>
            <person name="Stephan W."/>
            <person name="Seidel M.A."/>
            <person name="Kuhn J.M.M."/>
            <person name="Haberer G."/>
            <person name="Tellier A."/>
        </authorList>
    </citation>
    <scope>NUCLEOTIDE SEQUENCE</scope>
    <source>
        <tissue evidence="3">Mature leaves</tissue>
    </source>
</reference>
<evidence type="ECO:0000256" key="2">
    <source>
        <dbReference type="SAM" id="MobiDB-lite"/>
    </source>
</evidence>
<feature type="coiled-coil region" evidence="1">
    <location>
        <begin position="7"/>
        <end position="34"/>
    </location>
</feature>
<evidence type="ECO:0000256" key="1">
    <source>
        <dbReference type="SAM" id="Coils"/>
    </source>
</evidence>
<organism evidence="3">
    <name type="scientific">Solanum chilense</name>
    <name type="common">Tomato</name>
    <name type="synonym">Lycopersicon chilense</name>
    <dbReference type="NCBI Taxonomy" id="4083"/>
    <lineage>
        <taxon>Eukaryota</taxon>
        <taxon>Viridiplantae</taxon>
        <taxon>Streptophyta</taxon>
        <taxon>Embryophyta</taxon>
        <taxon>Tracheophyta</taxon>
        <taxon>Spermatophyta</taxon>
        <taxon>Magnoliopsida</taxon>
        <taxon>eudicotyledons</taxon>
        <taxon>Gunneridae</taxon>
        <taxon>Pentapetalae</taxon>
        <taxon>asterids</taxon>
        <taxon>lamiids</taxon>
        <taxon>Solanales</taxon>
        <taxon>Solanaceae</taxon>
        <taxon>Solanoideae</taxon>
        <taxon>Solaneae</taxon>
        <taxon>Solanum</taxon>
        <taxon>Solanum subgen. Lycopersicon</taxon>
    </lineage>
</organism>
<evidence type="ECO:0008006" key="4">
    <source>
        <dbReference type="Google" id="ProtNLM"/>
    </source>
</evidence>
<accession>A0A6N2AIK3</accession>
<feature type="non-terminal residue" evidence="3">
    <location>
        <position position="1"/>
    </location>
</feature>
<gene>
    <name evidence="3" type="ORF">EJD97_010805</name>
</gene>
<evidence type="ECO:0000313" key="3">
    <source>
        <dbReference type="EMBL" id="TMW81264.1"/>
    </source>
</evidence>
<dbReference type="AlphaFoldDB" id="A0A6N2AIK3"/>
<dbReference type="EMBL" id="RXGB01027402">
    <property type="protein sequence ID" value="TMW81264.1"/>
    <property type="molecule type" value="Genomic_DNA"/>
</dbReference>
<feature type="non-terminal residue" evidence="3">
    <location>
        <position position="273"/>
    </location>
</feature>
<proteinExistence type="predicted"/>